<dbReference type="AlphaFoldDB" id="W1NT23"/>
<dbReference type="Gramene" id="ERM98075">
    <property type="protein sequence ID" value="ERM98075"/>
    <property type="gene ID" value="AMTR_s00210p00013490"/>
</dbReference>
<feature type="non-terminal residue" evidence="2">
    <location>
        <position position="1"/>
    </location>
</feature>
<feature type="compositionally biased region" description="Polar residues" evidence="1">
    <location>
        <begin position="7"/>
        <end position="16"/>
    </location>
</feature>
<evidence type="ECO:0000313" key="3">
    <source>
        <dbReference type="Proteomes" id="UP000017836"/>
    </source>
</evidence>
<evidence type="ECO:0000313" key="2">
    <source>
        <dbReference type="EMBL" id="ERM98075.1"/>
    </source>
</evidence>
<accession>W1NT23</accession>
<protein>
    <submittedName>
        <fullName evidence="2">Uncharacterized protein</fullName>
    </submittedName>
</protein>
<keyword evidence="3" id="KW-1185">Reference proteome</keyword>
<organism evidence="2 3">
    <name type="scientific">Amborella trichopoda</name>
    <dbReference type="NCBI Taxonomy" id="13333"/>
    <lineage>
        <taxon>Eukaryota</taxon>
        <taxon>Viridiplantae</taxon>
        <taxon>Streptophyta</taxon>
        <taxon>Embryophyta</taxon>
        <taxon>Tracheophyta</taxon>
        <taxon>Spermatophyta</taxon>
        <taxon>Magnoliopsida</taxon>
        <taxon>Amborellales</taxon>
        <taxon>Amborellaceae</taxon>
        <taxon>Amborella</taxon>
    </lineage>
</organism>
<evidence type="ECO:0000256" key="1">
    <source>
        <dbReference type="SAM" id="MobiDB-lite"/>
    </source>
</evidence>
<name>W1NT23_AMBTC</name>
<gene>
    <name evidence="2" type="ORF">AMTR_s00210p00013490</name>
</gene>
<sequence>KDAISYKSLTQAYGNSEEQKGGRRILETQDLDDQVLHAHIQNGYIYLQMSKHGVAPFRVRWKEREQEFRFNLHLNLSLRARLQSLFPSTLQL</sequence>
<dbReference type="Proteomes" id="UP000017836">
    <property type="component" value="Unassembled WGS sequence"/>
</dbReference>
<dbReference type="HOGENOM" id="CLU_2419460_0_0_1"/>
<dbReference type="EMBL" id="KI395531">
    <property type="protein sequence ID" value="ERM98075.1"/>
    <property type="molecule type" value="Genomic_DNA"/>
</dbReference>
<feature type="region of interest" description="Disordered" evidence="1">
    <location>
        <begin position="1"/>
        <end position="22"/>
    </location>
</feature>
<proteinExistence type="predicted"/>
<reference evidence="3" key="1">
    <citation type="journal article" date="2013" name="Science">
        <title>The Amborella genome and the evolution of flowering plants.</title>
        <authorList>
            <consortium name="Amborella Genome Project"/>
        </authorList>
    </citation>
    <scope>NUCLEOTIDE SEQUENCE [LARGE SCALE GENOMIC DNA]</scope>
</reference>